<evidence type="ECO:0000313" key="3">
    <source>
        <dbReference type="EMBL" id="CAG2231029.1"/>
    </source>
</evidence>
<dbReference type="InterPro" id="IPR003050">
    <property type="entry name" value="P2X7_purinoceptor"/>
</dbReference>
<dbReference type="Pfam" id="PF20478">
    <property type="entry name" value="P2RX7_C"/>
    <property type="match status" value="1"/>
</dbReference>
<evidence type="ECO:0000256" key="1">
    <source>
        <dbReference type="SAM" id="MobiDB-lite"/>
    </source>
</evidence>
<feature type="region of interest" description="Disordered" evidence="1">
    <location>
        <begin position="1"/>
        <end position="77"/>
    </location>
</feature>
<dbReference type="EMBL" id="CAJPWZ010002131">
    <property type="protein sequence ID" value="CAG2231029.1"/>
    <property type="molecule type" value="Genomic_DNA"/>
</dbReference>
<dbReference type="PANTHER" id="PTHR36981:SF3">
    <property type="entry name" value="UBIQUITIN-LIKE PROTEASE FAMILY PROFILE DOMAIN-CONTAINING PROTEIN"/>
    <property type="match status" value="1"/>
</dbReference>
<dbReference type="AlphaFoldDB" id="A0A8S3TL02"/>
<name>A0A8S3TL02_MYTED</name>
<dbReference type="PANTHER" id="PTHR36981">
    <property type="entry name" value="ZGC:195170"/>
    <property type="match status" value="1"/>
</dbReference>
<proteinExistence type="predicted"/>
<dbReference type="InterPro" id="IPR046815">
    <property type="entry name" value="P2RX7_C"/>
</dbReference>
<feature type="domain" description="P2X purinoreceptor 7 intracellular" evidence="2">
    <location>
        <begin position="92"/>
        <end position="248"/>
    </location>
</feature>
<evidence type="ECO:0000313" key="4">
    <source>
        <dbReference type="Proteomes" id="UP000683360"/>
    </source>
</evidence>
<dbReference type="Proteomes" id="UP000683360">
    <property type="component" value="Unassembled WGS sequence"/>
</dbReference>
<accession>A0A8S3TL02</accession>
<dbReference type="GO" id="GO:0016020">
    <property type="term" value="C:membrane"/>
    <property type="evidence" value="ECO:0007669"/>
    <property type="project" value="InterPro"/>
</dbReference>
<organism evidence="3 4">
    <name type="scientific">Mytilus edulis</name>
    <name type="common">Blue mussel</name>
    <dbReference type="NCBI Taxonomy" id="6550"/>
    <lineage>
        <taxon>Eukaryota</taxon>
        <taxon>Metazoa</taxon>
        <taxon>Spiralia</taxon>
        <taxon>Lophotrochozoa</taxon>
        <taxon>Mollusca</taxon>
        <taxon>Bivalvia</taxon>
        <taxon>Autobranchia</taxon>
        <taxon>Pteriomorphia</taxon>
        <taxon>Mytilida</taxon>
        <taxon>Mytiloidea</taxon>
        <taxon>Mytilidae</taxon>
        <taxon>Mytilinae</taxon>
        <taxon>Mytilus</taxon>
    </lineage>
</organism>
<dbReference type="GO" id="GO:0001614">
    <property type="term" value="F:purinergic nucleotide receptor activity"/>
    <property type="evidence" value="ECO:0007669"/>
    <property type="project" value="InterPro"/>
</dbReference>
<comment type="caution">
    <text evidence="3">The sequence shown here is derived from an EMBL/GenBank/DDBJ whole genome shotgun (WGS) entry which is preliminary data.</text>
</comment>
<feature type="compositionally biased region" description="Basic residues" evidence="1">
    <location>
        <begin position="38"/>
        <end position="62"/>
    </location>
</feature>
<dbReference type="GO" id="GO:0005216">
    <property type="term" value="F:monoatomic ion channel activity"/>
    <property type="evidence" value="ECO:0007669"/>
    <property type="project" value="InterPro"/>
</dbReference>
<reference evidence="3" key="1">
    <citation type="submission" date="2021-03" db="EMBL/GenBank/DDBJ databases">
        <authorList>
            <person name="Bekaert M."/>
        </authorList>
    </citation>
    <scope>NUCLEOTIDE SEQUENCE</scope>
</reference>
<keyword evidence="4" id="KW-1185">Reference proteome</keyword>
<dbReference type="OrthoDB" id="10068685at2759"/>
<dbReference type="GO" id="GO:0005524">
    <property type="term" value="F:ATP binding"/>
    <property type="evidence" value="ECO:0007669"/>
    <property type="project" value="InterPro"/>
</dbReference>
<gene>
    <name evidence="3" type="ORF">MEDL_43814</name>
</gene>
<dbReference type="PRINTS" id="PR01314">
    <property type="entry name" value="P2X7RECEPTOR"/>
</dbReference>
<protein>
    <recommendedName>
        <fullName evidence="2">P2X purinoreceptor 7 intracellular domain-containing protein</fullName>
    </recommendedName>
</protein>
<evidence type="ECO:0000259" key="2">
    <source>
        <dbReference type="Pfam" id="PF20478"/>
    </source>
</evidence>
<sequence length="254" mass="28686">MMTSTMDAEFSDASSIRSRSPTSDLSSDNGQPMELNPKRGRGRGSGRGRGRGQARGSRRGRGRGQGNRGQLQEVNKENRIAQLENRVDSMSVDDMRILLKRISKAQPSFVLNILDNSNVGNGQPAGPEPPKPDQLSWCSCSNCREMPTQQERLCCKRQPVNCHSRLQDFQQCVLDELVLELAIRYRNDFLAQPEDDNYNRCHRHAAYRQYILWIHGYLGAGNRRVIPSCCVWRIRDKYPDATGQYVGFVGGRLG</sequence>
<feature type="compositionally biased region" description="Polar residues" evidence="1">
    <location>
        <begin position="1"/>
        <end position="30"/>
    </location>
</feature>